<organism evidence="2 3">
    <name type="scientific">Haemonchus contortus</name>
    <name type="common">Barber pole worm</name>
    <dbReference type="NCBI Taxonomy" id="6289"/>
    <lineage>
        <taxon>Eukaryota</taxon>
        <taxon>Metazoa</taxon>
        <taxon>Ecdysozoa</taxon>
        <taxon>Nematoda</taxon>
        <taxon>Chromadorea</taxon>
        <taxon>Rhabditida</taxon>
        <taxon>Rhabditina</taxon>
        <taxon>Rhabditomorpha</taxon>
        <taxon>Strongyloidea</taxon>
        <taxon>Trichostrongylidae</taxon>
        <taxon>Haemonchus</taxon>
    </lineage>
</organism>
<dbReference type="AlphaFoldDB" id="A0A7I5EBK7"/>
<name>A0A7I5EBK7_HAECO</name>
<sequence>MRSSQEIPSSASSRNPSIEEDYYEDSRSPSSEDYAYDNSKSLTIEENDYGECDYGEYDYNEVDDIVEQARSRPDQCRNEPSVAQIMRILKRRPDGPEDLSQTDLCHSTVEFTLDKKKRWKKYKKINSIDDQANTKPNKALVDLYPTFRGSTFWYASSGNVDEAKIARRLHSKAAVKGKSRNRMLYSHHYPKSPKKPQVKYTMVKCYSDHAYRSKLSKYRRRIDRTKRKFKTKTDRKSKSKTDEELVNDKDE</sequence>
<reference evidence="3" key="1">
    <citation type="submission" date="2020-12" db="UniProtKB">
        <authorList>
            <consortium name="WormBaseParasite"/>
        </authorList>
    </citation>
    <scope>IDENTIFICATION</scope>
    <source>
        <strain evidence="3">MHco3</strain>
    </source>
</reference>
<feature type="region of interest" description="Disordered" evidence="1">
    <location>
        <begin position="1"/>
        <end position="42"/>
    </location>
</feature>
<evidence type="ECO:0000313" key="3">
    <source>
        <dbReference type="WBParaSite" id="HCON_00127725-00001"/>
    </source>
</evidence>
<dbReference type="Proteomes" id="UP000025227">
    <property type="component" value="Unplaced"/>
</dbReference>
<evidence type="ECO:0000256" key="1">
    <source>
        <dbReference type="SAM" id="MobiDB-lite"/>
    </source>
</evidence>
<dbReference type="WBParaSite" id="HCON_00127725-00001">
    <property type="protein sequence ID" value="HCON_00127725-00001"/>
    <property type="gene ID" value="HCON_00127725"/>
</dbReference>
<dbReference type="OrthoDB" id="10605834at2759"/>
<evidence type="ECO:0000313" key="2">
    <source>
        <dbReference type="Proteomes" id="UP000025227"/>
    </source>
</evidence>
<feature type="compositionally biased region" description="Basic residues" evidence="1">
    <location>
        <begin position="217"/>
        <end position="230"/>
    </location>
</feature>
<feature type="region of interest" description="Disordered" evidence="1">
    <location>
        <begin position="217"/>
        <end position="251"/>
    </location>
</feature>
<accession>A0A7I5EBK7</accession>
<proteinExistence type="predicted"/>
<feature type="compositionally biased region" description="Basic and acidic residues" evidence="1">
    <location>
        <begin position="231"/>
        <end position="251"/>
    </location>
</feature>
<feature type="compositionally biased region" description="Polar residues" evidence="1">
    <location>
        <begin position="1"/>
        <end position="16"/>
    </location>
</feature>
<keyword evidence="2" id="KW-1185">Reference proteome</keyword>
<protein>
    <submittedName>
        <fullName evidence="3">Reverse transcriptase domain-containing protein</fullName>
    </submittedName>
</protein>